<comment type="caution">
    <text evidence="1">The sequence shown here is derived from an EMBL/GenBank/DDBJ whole genome shotgun (WGS) entry which is preliminary data.</text>
</comment>
<accession>A0A117ML64</accession>
<proteinExistence type="predicted"/>
<name>A0A117ML64_9ACTN</name>
<dbReference type="Proteomes" id="UP000053923">
    <property type="component" value="Unassembled WGS sequence"/>
</dbReference>
<gene>
    <name evidence="1" type="ORF">ADL12_40200</name>
</gene>
<evidence type="ECO:0000313" key="2">
    <source>
        <dbReference type="Proteomes" id="UP000053923"/>
    </source>
</evidence>
<dbReference type="AlphaFoldDB" id="A0A117ML64"/>
<organism evidence="1 2">
    <name type="scientific">Streptomyces regalis</name>
    <dbReference type="NCBI Taxonomy" id="68262"/>
    <lineage>
        <taxon>Bacteria</taxon>
        <taxon>Bacillati</taxon>
        <taxon>Actinomycetota</taxon>
        <taxon>Actinomycetes</taxon>
        <taxon>Kitasatosporales</taxon>
        <taxon>Streptomycetaceae</taxon>
        <taxon>Streptomyces</taxon>
    </lineage>
</organism>
<sequence>MFIRFYSKIRDYFGDPGDVDTLNGWGSTSESNLFNKISLTILACDYFDFIYTKGEPLASFEDFEASLDKWLMGGRVNASYFNRDWKLEGAKKDQLVVKHLWSQNWHEYRKVPSSAMPKKFKP</sequence>
<protein>
    <submittedName>
        <fullName evidence="1">Uncharacterized protein</fullName>
    </submittedName>
</protein>
<keyword evidence="2" id="KW-1185">Reference proteome</keyword>
<reference evidence="2" key="1">
    <citation type="submission" date="2015-10" db="EMBL/GenBank/DDBJ databases">
        <authorList>
            <person name="Ju K.-S."/>
            <person name="Doroghazi J.R."/>
            <person name="Metcalf W.W."/>
        </authorList>
    </citation>
    <scope>NUCLEOTIDE SEQUENCE [LARGE SCALE GENOMIC DNA]</scope>
    <source>
        <strain evidence="2">NRRL 3151</strain>
    </source>
</reference>
<evidence type="ECO:0000313" key="1">
    <source>
        <dbReference type="EMBL" id="KUL23289.1"/>
    </source>
</evidence>
<dbReference type="EMBL" id="LLZG01000388">
    <property type="protein sequence ID" value="KUL23289.1"/>
    <property type="molecule type" value="Genomic_DNA"/>
</dbReference>